<organism evidence="2">
    <name type="scientific">marine sediment metagenome</name>
    <dbReference type="NCBI Taxonomy" id="412755"/>
    <lineage>
        <taxon>unclassified sequences</taxon>
        <taxon>metagenomes</taxon>
        <taxon>ecological metagenomes</taxon>
    </lineage>
</organism>
<dbReference type="EMBL" id="BARW01004036">
    <property type="protein sequence ID" value="GAI59524.1"/>
    <property type="molecule type" value="Genomic_DNA"/>
</dbReference>
<accession>X1RVM5</accession>
<name>X1RVM5_9ZZZZ</name>
<proteinExistence type="predicted"/>
<dbReference type="AlphaFoldDB" id="X1RVM5"/>
<comment type="caution">
    <text evidence="2">The sequence shown here is derived from an EMBL/GenBank/DDBJ whole genome shotgun (WGS) entry which is preliminary data.</text>
</comment>
<feature type="region of interest" description="Disordered" evidence="1">
    <location>
        <begin position="75"/>
        <end position="107"/>
    </location>
</feature>
<evidence type="ECO:0000256" key="1">
    <source>
        <dbReference type="SAM" id="MobiDB-lite"/>
    </source>
</evidence>
<sequence>MWLGAGAGSKGVISGLVKGFVPEIGVTPDVVTLFVGFLLAQRGGQWISPFGEGMLIASVGQLVSTPIQNIFGRFTKPEESSSSSSNPGGNGHKEPTTLEAYNAAKGR</sequence>
<reference evidence="2" key="1">
    <citation type="journal article" date="2014" name="Front. Microbiol.">
        <title>High frequency of phylogenetically diverse reductive dehalogenase-homologous genes in deep subseafloor sedimentary metagenomes.</title>
        <authorList>
            <person name="Kawai M."/>
            <person name="Futagami T."/>
            <person name="Toyoda A."/>
            <person name="Takaki Y."/>
            <person name="Nishi S."/>
            <person name="Hori S."/>
            <person name="Arai W."/>
            <person name="Tsubouchi T."/>
            <person name="Morono Y."/>
            <person name="Uchiyama I."/>
            <person name="Ito T."/>
            <person name="Fujiyama A."/>
            <person name="Inagaki F."/>
            <person name="Takami H."/>
        </authorList>
    </citation>
    <scope>NUCLEOTIDE SEQUENCE</scope>
    <source>
        <strain evidence="2">Expedition CK06-06</strain>
    </source>
</reference>
<evidence type="ECO:0000313" key="2">
    <source>
        <dbReference type="EMBL" id="GAI59524.1"/>
    </source>
</evidence>
<protein>
    <submittedName>
        <fullName evidence="2">Uncharacterized protein</fullName>
    </submittedName>
</protein>
<gene>
    <name evidence="2" type="ORF">S12H4_09780</name>
</gene>